<dbReference type="GO" id="GO:0051537">
    <property type="term" value="F:2 iron, 2 sulfur cluster binding"/>
    <property type="evidence" value="ECO:0007669"/>
    <property type="project" value="TreeGrafter"/>
</dbReference>
<feature type="region of interest" description="Disordered" evidence="2">
    <location>
        <begin position="64"/>
        <end position="85"/>
    </location>
</feature>
<evidence type="ECO:0000313" key="3">
    <source>
        <dbReference type="EMBL" id="KAG5461602.1"/>
    </source>
</evidence>
<dbReference type="GO" id="GO:0005739">
    <property type="term" value="C:mitochondrion"/>
    <property type="evidence" value="ECO:0007669"/>
    <property type="project" value="TreeGrafter"/>
</dbReference>
<dbReference type="OrthoDB" id="1938621at2759"/>
<reference evidence="3 4" key="1">
    <citation type="journal article" name="Sci. Rep.">
        <title>Genome-scale phylogenetic analyses confirm Olpidium as the closest living zoosporic fungus to the non-flagellated, terrestrial fungi.</title>
        <authorList>
            <person name="Chang Y."/>
            <person name="Rochon D."/>
            <person name="Sekimoto S."/>
            <person name="Wang Y."/>
            <person name="Chovatia M."/>
            <person name="Sandor L."/>
            <person name="Salamov A."/>
            <person name="Grigoriev I.V."/>
            <person name="Stajich J.E."/>
            <person name="Spatafora J.W."/>
        </authorList>
    </citation>
    <scope>NUCLEOTIDE SEQUENCE [LARGE SCALE GENOMIC DNA]</scope>
    <source>
        <strain evidence="3">S191</strain>
    </source>
</reference>
<evidence type="ECO:0000313" key="4">
    <source>
        <dbReference type="Proteomes" id="UP000673691"/>
    </source>
</evidence>
<organism evidence="3 4">
    <name type="scientific">Olpidium bornovanus</name>
    <dbReference type="NCBI Taxonomy" id="278681"/>
    <lineage>
        <taxon>Eukaryota</taxon>
        <taxon>Fungi</taxon>
        <taxon>Fungi incertae sedis</taxon>
        <taxon>Olpidiomycota</taxon>
        <taxon>Olpidiomycotina</taxon>
        <taxon>Olpidiomycetes</taxon>
        <taxon>Olpidiales</taxon>
        <taxon>Olpidiaceae</taxon>
        <taxon>Olpidium</taxon>
    </lineage>
</organism>
<dbReference type="InterPro" id="IPR035903">
    <property type="entry name" value="HesB-like_dom_sf"/>
</dbReference>
<protein>
    <submittedName>
        <fullName evidence="3">Uncharacterized protein</fullName>
    </submittedName>
</protein>
<dbReference type="Gene3D" id="2.60.300.12">
    <property type="entry name" value="HesB-like domain"/>
    <property type="match status" value="1"/>
</dbReference>
<comment type="similarity">
    <text evidence="1">Belongs to the HesB/IscA family.</text>
</comment>
<dbReference type="EMBL" id="JAEFCI010003406">
    <property type="protein sequence ID" value="KAG5461602.1"/>
    <property type="molecule type" value="Genomic_DNA"/>
</dbReference>
<gene>
    <name evidence="3" type="ORF">BJ554DRAFT_6181</name>
</gene>
<accession>A0A8H8DKX0</accession>
<dbReference type="SUPFAM" id="SSF89360">
    <property type="entry name" value="HesB-like domain"/>
    <property type="match status" value="1"/>
</dbReference>
<dbReference type="GO" id="GO:0005506">
    <property type="term" value="F:iron ion binding"/>
    <property type="evidence" value="ECO:0007669"/>
    <property type="project" value="TreeGrafter"/>
</dbReference>
<sequence length="279" mass="29832">MWTSSHETNQPTLPGLLAASGIKRGPGEQRSWGGRTAAPAFANESHHTNSLTDAAHLPAAARFKVASGSGSSKSGVTPGRRRSPPWLRVRPVPMLHSWPPGAVLRGTALLPLGKNPPGVVATRAAQPTFALPLTTVAATPCAAGGAQFTVSRIGTDDELTITDQAAKVGGAEFGTFQVFFPDQCGALKDSQLSGRFSRTSASLTARHRYLAEKEGAPDQALRITVESGGCHGFQYRLELTTKLEKDDVWVLNCRARPPFTCFRCTKCAAHVYLLTIWRC</sequence>
<evidence type="ECO:0000256" key="1">
    <source>
        <dbReference type="ARBA" id="ARBA00006718"/>
    </source>
</evidence>
<dbReference type="AlphaFoldDB" id="A0A8H8DKX0"/>
<comment type="caution">
    <text evidence="3">The sequence shown here is derived from an EMBL/GenBank/DDBJ whole genome shotgun (WGS) entry which is preliminary data.</text>
</comment>
<proteinExistence type="inferred from homology"/>
<dbReference type="GO" id="GO:0051539">
    <property type="term" value="F:4 iron, 4 sulfur cluster binding"/>
    <property type="evidence" value="ECO:0007669"/>
    <property type="project" value="TreeGrafter"/>
</dbReference>
<dbReference type="Proteomes" id="UP000673691">
    <property type="component" value="Unassembled WGS sequence"/>
</dbReference>
<keyword evidence="4" id="KW-1185">Reference proteome</keyword>
<dbReference type="GO" id="GO:0016226">
    <property type="term" value="P:iron-sulfur cluster assembly"/>
    <property type="evidence" value="ECO:0007669"/>
    <property type="project" value="TreeGrafter"/>
</dbReference>
<dbReference type="PANTHER" id="PTHR43011">
    <property type="entry name" value="IRON-SULFUR CLUSTER ASSEMBLY 2 HOMOLOG, MITOCHONDRIAL"/>
    <property type="match status" value="1"/>
</dbReference>
<dbReference type="PANTHER" id="PTHR43011:SF1">
    <property type="entry name" value="IRON-SULFUR CLUSTER ASSEMBLY 2 HOMOLOG, MITOCHONDRIAL"/>
    <property type="match status" value="1"/>
</dbReference>
<name>A0A8H8DKX0_9FUNG</name>
<evidence type="ECO:0000256" key="2">
    <source>
        <dbReference type="SAM" id="MobiDB-lite"/>
    </source>
</evidence>